<evidence type="ECO:0000256" key="1">
    <source>
        <dbReference type="ARBA" id="ARBA00001974"/>
    </source>
</evidence>
<evidence type="ECO:0000256" key="6">
    <source>
        <dbReference type="PIRSR" id="PIRSR000137-1"/>
    </source>
</evidence>
<dbReference type="Gene3D" id="3.30.560.10">
    <property type="entry name" value="Glucose Oxidase, domain 3"/>
    <property type="match status" value="1"/>
</dbReference>
<comment type="similarity">
    <text evidence="2 8">Belongs to the GMC oxidoreductase family.</text>
</comment>
<feature type="active site" description="Proton acceptor" evidence="6">
    <location>
        <position position="589"/>
    </location>
</feature>
<comment type="cofactor">
    <cofactor evidence="1 7">
        <name>FAD</name>
        <dbReference type="ChEBI" id="CHEBI:57692"/>
    </cofactor>
</comment>
<keyword evidence="3 8" id="KW-0285">Flavoprotein</keyword>
<comment type="caution">
    <text evidence="11">The sequence shown here is derived from an EMBL/GenBank/DDBJ whole genome shotgun (WGS) entry which is preliminary data.</text>
</comment>
<sequence length="613" mass="65547">MASSENSADEFCARSFDFVVVGGGTAGLAVAARLAEDPSLTVGVLEAGVAPGWDDDIDIPGCSGRALGGPYDWHFKTVPQAGLGGRTLPWNRGKVLGGSSALNFMTWNRASREDYDAWEALGNPGWGWDALLPFFAKSETFHPPPAGFRDQHGAFYDAPTDILGTSGPINVSYTTEFSPSHALWHPTLNSLGIESNKAHLSGNNVGVWTTICAVNPDNGTRSYAPHYCAGTGSGLPPANLHILTEALAQEIVLEQKDGDREWTATGVRFNRQGREYVVSVTHEVILSGGSVQSPQLLELSGVGQPEVLVAAGVQVKVDSPRVGENVQEHIMLPLVFEVDPSVPNPDDLQREDVAAAAREQWLKDHSGPYSVLPVSMSYLSLSQLLPQETHASLATRAQSLSNLPLAQQSILSSRFSPGTLLGQVEYVFDLGNWNPSFQPDPASGKKYGTMLQILQYPFSRGSIHIQSADIARQPRIDPGYYAGAHGALDLEIMTRCAQFAAKICATQPLASIIQAPASPGKGVKSEDSERLKEWVVNNTITDWHPVGTCAMGGSPGKAGGVVDERLRVYGVKGLRVADASVMPLHISAHLQATVYAIAEKAAQMIREDLAVVG</sequence>
<dbReference type="PROSITE" id="PS00624">
    <property type="entry name" value="GMC_OXRED_2"/>
    <property type="match status" value="1"/>
</dbReference>
<keyword evidence="4 7" id="KW-0274">FAD</keyword>
<organism evidence="11 12">
    <name type="scientific">Lasiosphaeris hirsuta</name>
    <dbReference type="NCBI Taxonomy" id="260670"/>
    <lineage>
        <taxon>Eukaryota</taxon>
        <taxon>Fungi</taxon>
        <taxon>Dikarya</taxon>
        <taxon>Ascomycota</taxon>
        <taxon>Pezizomycotina</taxon>
        <taxon>Sordariomycetes</taxon>
        <taxon>Sordariomycetidae</taxon>
        <taxon>Sordariales</taxon>
        <taxon>Lasiosphaeriaceae</taxon>
        <taxon>Lasiosphaeris</taxon>
    </lineage>
</organism>
<accession>A0AA40A809</accession>
<dbReference type="Pfam" id="PF05199">
    <property type="entry name" value="GMC_oxred_C"/>
    <property type="match status" value="1"/>
</dbReference>
<keyword evidence="5" id="KW-0560">Oxidoreductase</keyword>
<evidence type="ECO:0000313" key="11">
    <source>
        <dbReference type="EMBL" id="KAK0710833.1"/>
    </source>
</evidence>
<evidence type="ECO:0000256" key="2">
    <source>
        <dbReference type="ARBA" id="ARBA00010790"/>
    </source>
</evidence>
<evidence type="ECO:0000259" key="10">
    <source>
        <dbReference type="PROSITE" id="PS00624"/>
    </source>
</evidence>
<dbReference type="SUPFAM" id="SSF51905">
    <property type="entry name" value="FAD/NAD(P)-binding domain"/>
    <property type="match status" value="1"/>
</dbReference>
<feature type="domain" description="Glucose-methanol-choline oxidoreductase N-terminal" evidence="9">
    <location>
        <begin position="93"/>
        <end position="116"/>
    </location>
</feature>
<dbReference type="GO" id="GO:0050660">
    <property type="term" value="F:flavin adenine dinucleotide binding"/>
    <property type="evidence" value="ECO:0007669"/>
    <property type="project" value="InterPro"/>
</dbReference>
<dbReference type="InterPro" id="IPR000172">
    <property type="entry name" value="GMC_OxRdtase_N"/>
</dbReference>
<evidence type="ECO:0000256" key="4">
    <source>
        <dbReference type="ARBA" id="ARBA00022827"/>
    </source>
</evidence>
<reference evidence="11" key="1">
    <citation type="submission" date="2023-06" db="EMBL/GenBank/DDBJ databases">
        <title>Genome-scale phylogeny and comparative genomics of the fungal order Sordariales.</title>
        <authorList>
            <consortium name="Lawrence Berkeley National Laboratory"/>
            <person name="Hensen N."/>
            <person name="Bonometti L."/>
            <person name="Westerberg I."/>
            <person name="Brannstrom I.O."/>
            <person name="Guillou S."/>
            <person name="Cros-Aarteil S."/>
            <person name="Calhoun S."/>
            <person name="Haridas S."/>
            <person name="Kuo A."/>
            <person name="Mondo S."/>
            <person name="Pangilinan J."/>
            <person name="Riley R."/>
            <person name="Labutti K."/>
            <person name="Andreopoulos B."/>
            <person name="Lipzen A."/>
            <person name="Chen C."/>
            <person name="Yanf M."/>
            <person name="Daum C."/>
            <person name="Ng V."/>
            <person name="Clum A."/>
            <person name="Steindorff A."/>
            <person name="Ohm R."/>
            <person name="Martin F."/>
            <person name="Silar P."/>
            <person name="Natvig D."/>
            <person name="Lalanne C."/>
            <person name="Gautier V."/>
            <person name="Ament-Velasquez S.L."/>
            <person name="Kruys A."/>
            <person name="Hutchinson M.I."/>
            <person name="Powell A.J."/>
            <person name="Barry K."/>
            <person name="Miller A.N."/>
            <person name="Grigoriev I.V."/>
            <person name="Debuchy R."/>
            <person name="Gladieux P."/>
            <person name="Thoren M.H."/>
            <person name="Johannesson H."/>
        </authorList>
    </citation>
    <scope>NUCLEOTIDE SEQUENCE</scope>
    <source>
        <strain evidence="11">SMH4607-1</strain>
    </source>
</reference>
<evidence type="ECO:0000256" key="7">
    <source>
        <dbReference type="PIRSR" id="PIRSR000137-2"/>
    </source>
</evidence>
<dbReference type="SUPFAM" id="SSF54373">
    <property type="entry name" value="FAD-linked reductases, C-terminal domain"/>
    <property type="match status" value="1"/>
</dbReference>
<dbReference type="InterPro" id="IPR036188">
    <property type="entry name" value="FAD/NAD-bd_sf"/>
</dbReference>
<keyword evidence="12" id="KW-1185">Reference proteome</keyword>
<feature type="binding site" evidence="7">
    <location>
        <position position="95"/>
    </location>
    <ligand>
        <name>FAD</name>
        <dbReference type="ChEBI" id="CHEBI:57692"/>
    </ligand>
</feature>
<feature type="binding site" evidence="7">
    <location>
        <begin position="543"/>
        <end position="544"/>
    </location>
    <ligand>
        <name>FAD</name>
        <dbReference type="ChEBI" id="CHEBI:57692"/>
    </ligand>
</feature>
<dbReference type="InterPro" id="IPR012132">
    <property type="entry name" value="GMC_OxRdtase"/>
</dbReference>
<name>A0AA40A809_9PEZI</name>
<evidence type="ECO:0000256" key="5">
    <source>
        <dbReference type="ARBA" id="ARBA00023002"/>
    </source>
</evidence>
<dbReference type="GO" id="GO:0016614">
    <property type="term" value="F:oxidoreductase activity, acting on CH-OH group of donors"/>
    <property type="evidence" value="ECO:0007669"/>
    <property type="project" value="InterPro"/>
</dbReference>
<evidence type="ECO:0000313" key="12">
    <source>
        <dbReference type="Proteomes" id="UP001172102"/>
    </source>
</evidence>
<evidence type="ECO:0000256" key="8">
    <source>
        <dbReference type="RuleBase" id="RU003968"/>
    </source>
</evidence>
<dbReference type="PANTHER" id="PTHR11552">
    <property type="entry name" value="GLUCOSE-METHANOL-CHOLINE GMC OXIDOREDUCTASE"/>
    <property type="match status" value="1"/>
</dbReference>
<feature type="domain" description="Glucose-methanol-choline oxidoreductase N-terminal" evidence="10">
    <location>
        <begin position="289"/>
        <end position="303"/>
    </location>
</feature>
<dbReference type="PROSITE" id="PS00623">
    <property type="entry name" value="GMC_OXRED_1"/>
    <property type="match status" value="1"/>
</dbReference>
<proteinExistence type="inferred from homology"/>
<dbReference type="Pfam" id="PF00732">
    <property type="entry name" value="GMC_oxred_N"/>
    <property type="match status" value="1"/>
</dbReference>
<gene>
    <name evidence="11" type="ORF">B0H67DRAFT_646261</name>
</gene>
<dbReference type="InterPro" id="IPR007867">
    <property type="entry name" value="GMC_OxRtase_C"/>
</dbReference>
<dbReference type="EMBL" id="JAUKUA010000005">
    <property type="protein sequence ID" value="KAK0710833.1"/>
    <property type="molecule type" value="Genomic_DNA"/>
</dbReference>
<feature type="active site" description="Proton donor" evidence="6">
    <location>
        <position position="544"/>
    </location>
</feature>
<dbReference type="AlphaFoldDB" id="A0AA40A809"/>
<dbReference type="Gene3D" id="3.50.50.60">
    <property type="entry name" value="FAD/NAD(P)-binding domain"/>
    <property type="match status" value="1"/>
</dbReference>
<evidence type="ECO:0000256" key="3">
    <source>
        <dbReference type="ARBA" id="ARBA00022630"/>
    </source>
</evidence>
<dbReference type="PIRSF" id="PIRSF000137">
    <property type="entry name" value="Alcohol_oxidase"/>
    <property type="match status" value="1"/>
</dbReference>
<dbReference type="PANTHER" id="PTHR11552:SF201">
    <property type="entry name" value="GLUCOSE-METHANOL-CHOLINE OXIDOREDUCTASE N-TERMINAL DOMAIN-CONTAINING PROTEIN"/>
    <property type="match status" value="1"/>
</dbReference>
<protein>
    <recommendedName>
        <fullName evidence="9 10">Glucose-methanol-choline oxidoreductase N-terminal domain-containing protein</fullName>
    </recommendedName>
</protein>
<evidence type="ECO:0000259" key="9">
    <source>
        <dbReference type="PROSITE" id="PS00623"/>
    </source>
</evidence>
<dbReference type="Proteomes" id="UP001172102">
    <property type="component" value="Unassembled WGS sequence"/>
</dbReference>